<dbReference type="Pfam" id="PF06123">
    <property type="entry name" value="CreD"/>
    <property type="match status" value="1"/>
</dbReference>
<dbReference type="GO" id="GO:0005886">
    <property type="term" value="C:plasma membrane"/>
    <property type="evidence" value="ECO:0007669"/>
    <property type="project" value="TreeGrafter"/>
</dbReference>
<keyword evidence="4" id="KW-1185">Reference proteome</keyword>
<dbReference type="PANTHER" id="PTHR30092:SF0">
    <property type="entry name" value="INNER MEMBRANE PROTEIN CRED"/>
    <property type="match status" value="1"/>
</dbReference>
<feature type="transmembrane region" description="Helical" evidence="2">
    <location>
        <begin position="297"/>
        <end position="316"/>
    </location>
</feature>
<keyword evidence="2" id="KW-1133">Transmembrane helix</keyword>
<name>A0A847SAQ8_9NEIS</name>
<dbReference type="Proteomes" id="UP000587991">
    <property type="component" value="Unassembled WGS sequence"/>
</dbReference>
<dbReference type="EMBL" id="JABAIM010000005">
    <property type="protein sequence ID" value="NLR76823.1"/>
    <property type="molecule type" value="Genomic_DNA"/>
</dbReference>
<feature type="transmembrane region" description="Helical" evidence="2">
    <location>
        <begin position="323"/>
        <end position="343"/>
    </location>
</feature>
<accession>A0A847SAQ8</accession>
<feature type="transmembrane region" description="Helical" evidence="2">
    <location>
        <begin position="401"/>
        <end position="419"/>
    </location>
</feature>
<comment type="caution">
    <text evidence="3">The sequence shown here is derived from an EMBL/GenBank/DDBJ whole genome shotgun (WGS) entry which is preliminary data.</text>
</comment>
<dbReference type="NCBIfam" id="NF008712">
    <property type="entry name" value="PRK11715.1-1"/>
    <property type="match status" value="1"/>
</dbReference>
<keyword evidence="2" id="KW-0472">Membrane</keyword>
<feature type="compositionally biased region" description="Low complexity" evidence="1">
    <location>
        <begin position="435"/>
        <end position="448"/>
    </location>
</feature>
<feature type="region of interest" description="Disordered" evidence="1">
    <location>
        <begin position="434"/>
        <end position="460"/>
    </location>
</feature>
<dbReference type="PIRSF" id="PIRSF004548">
    <property type="entry name" value="CreD"/>
    <property type="match status" value="1"/>
</dbReference>
<dbReference type="InterPro" id="IPR010364">
    <property type="entry name" value="Uncharacterised_IM_CreD"/>
</dbReference>
<evidence type="ECO:0000256" key="1">
    <source>
        <dbReference type="SAM" id="MobiDB-lite"/>
    </source>
</evidence>
<sequence>MSRTLFIKLMLIGSLFLLLLLPLTAVERLVMERAEHRHEVRSSLMQSGNLPQTVTGPILVVPYDVLNPSDGTVTTRQHVILPQQLAVKGKLKSDVLYRSLYRVRRFAMDGDLSGQFRLEPADLPAESNTLKLGVPYLVVGVSDSRGIHNQPELLWQGQGRAFMPGSPLPMLSNGIHVPLPDLNLKAAADYQFAVNLQLGGSESLQFTPLGRDTRVSLESDWPHPSFDGNLSPTTRNVTRSGFTADWQTSWFATNLNQRVLEAVSGKERAELPTDMNFGVTLVEPGDVYQQAVRAVKYGVLFVLLTFVACFLMETLYQVRIHPIQYALVGTALAMFFLLLLALAEHIGFPQAYSTASVACVGLITYYSRYMLGSRARALGFFLMLSILYGALYGLLQSEESALLLGTLLLFAVLTTIMLLTRRLDWYQVGAPTPQPAVAPTATQARTRTSMLDPSNPDEVR</sequence>
<organism evidence="3 4">
    <name type="scientific">Leeia aquatica</name>
    <dbReference type="NCBI Taxonomy" id="2725557"/>
    <lineage>
        <taxon>Bacteria</taxon>
        <taxon>Pseudomonadati</taxon>
        <taxon>Pseudomonadota</taxon>
        <taxon>Betaproteobacteria</taxon>
        <taxon>Neisseriales</taxon>
        <taxon>Leeiaceae</taxon>
        <taxon>Leeia</taxon>
    </lineage>
</organism>
<keyword evidence="2" id="KW-0812">Transmembrane</keyword>
<evidence type="ECO:0000313" key="3">
    <source>
        <dbReference type="EMBL" id="NLR76823.1"/>
    </source>
</evidence>
<gene>
    <name evidence="3" type="primary">creD</name>
    <name evidence="3" type="ORF">HF682_16770</name>
</gene>
<evidence type="ECO:0000313" key="4">
    <source>
        <dbReference type="Proteomes" id="UP000587991"/>
    </source>
</evidence>
<feature type="transmembrane region" description="Helical" evidence="2">
    <location>
        <begin position="378"/>
        <end position="395"/>
    </location>
</feature>
<dbReference type="RefSeq" id="WP_168878497.1">
    <property type="nucleotide sequence ID" value="NZ_JABAIM010000005.1"/>
</dbReference>
<reference evidence="3 4" key="1">
    <citation type="submission" date="2020-04" db="EMBL/GenBank/DDBJ databases">
        <title>Draft genome of Leeia sp. IMCC25680.</title>
        <authorList>
            <person name="Song J."/>
            <person name="Cho J.-C."/>
        </authorList>
    </citation>
    <scope>NUCLEOTIDE SEQUENCE [LARGE SCALE GENOMIC DNA]</scope>
    <source>
        <strain evidence="3 4">IMCC25680</strain>
    </source>
</reference>
<proteinExistence type="predicted"/>
<dbReference type="AlphaFoldDB" id="A0A847SAQ8"/>
<evidence type="ECO:0000256" key="2">
    <source>
        <dbReference type="SAM" id="Phobius"/>
    </source>
</evidence>
<dbReference type="PANTHER" id="PTHR30092">
    <property type="entry name" value="INNER MEMBRANE PROTEIN CRED"/>
    <property type="match status" value="1"/>
</dbReference>
<protein>
    <submittedName>
        <fullName evidence="3">Cell envelope integrity protein CreD</fullName>
    </submittedName>
</protein>